<dbReference type="GO" id="GO:0003677">
    <property type="term" value="F:DNA binding"/>
    <property type="evidence" value="ECO:0007669"/>
    <property type="project" value="UniProtKB-KW"/>
</dbReference>
<feature type="domain" description="HTH cro/C1-type" evidence="2">
    <location>
        <begin position="8"/>
        <end position="62"/>
    </location>
</feature>
<evidence type="ECO:0000313" key="4">
    <source>
        <dbReference type="Proteomes" id="UP000467132"/>
    </source>
</evidence>
<sequence>MTHIGKNIKKLRKSNNMTLQELSEKTNLSIGFLSQFERGLTSIALDSLEDISKALEVDISHFIVKPKVKESCILKSFEQEVDKIISNKFIKYNLSNVSDDKKILPKKVDILPIENKEDIKEHSHKGEEFIYVLEGTLTLLLDSKKFQLYPGDSAHYSSRKLHNLGNYTNKVVKILVITTNDEDN</sequence>
<dbReference type="PROSITE" id="PS50943">
    <property type="entry name" value="HTH_CROC1"/>
    <property type="match status" value="1"/>
</dbReference>
<reference evidence="3 4" key="1">
    <citation type="submission" date="2018-08" db="EMBL/GenBank/DDBJ databases">
        <title>Murine metabolic-syndrome-specific gut microbial biobank.</title>
        <authorList>
            <person name="Liu C."/>
        </authorList>
    </citation>
    <scope>NUCLEOTIDE SEQUENCE [LARGE SCALE GENOMIC DNA]</scope>
    <source>
        <strain evidence="3 4">583</strain>
    </source>
</reference>
<dbReference type="InterPro" id="IPR050807">
    <property type="entry name" value="TransReg_Diox_bact_type"/>
</dbReference>
<proteinExistence type="predicted"/>
<dbReference type="GO" id="GO:0005829">
    <property type="term" value="C:cytosol"/>
    <property type="evidence" value="ECO:0007669"/>
    <property type="project" value="TreeGrafter"/>
</dbReference>
<accession>A0A845QZI9</accession>
<dbReference type="AlphaFoldDB" id="A0A845QZI9"/>
<dbReference type="CDD" id="cd02209">
    <property type="entry name" value="cupin_XRE_C"/>
    <property type="match status" value="1"/>
</dbReference>
<comment type="caution">
    <text evidence="3">The sequence shown here is derived from an EMBL/GenBank/DDBJ whole genome shotgun (WGS) entry which is preliminary data.</text>
</comment>
<dbReference type="GO" id="GO:0003700">
    <property type="term" value="F:DNA-binding transcription factor activity"/>
    <property type="evidence" value="ECO:0007669"/>
    <property type="project" value="TreeGrafter"/>
</dbReference>
<dbReference type="SUPFAM" id="SSF47413">
    <property type="entry name" value="lambda repressor-like DNA-binding domains"/>
    <property type="match status" value="1"/>
</dbReference>
<dbReference type="PANTHER" id="PTHR46797:SF25">
    <property type="entry name" value="TRANSCRIPTIONAL REGULATOR"/>
    <property type="match status" value="1"/>
</dbReference>
<keyword evidence="1" id="KW-0238">DNA-binding</keyword>
<dbReference type="SMART" id="SM00530">
    <property type="entry name" value="HTH_XRE"/>
    <property type="match status" value="1"/>
</dbReference>
<dbReference type="InterPro" id="IPR010982">
    <property type="entry name" value="Lambda_DNA-bd_dom_sf"/>
</dbReference>
<name>A0A845QZI9_9CLOT</name>
<dbReference type="OrthoDB" id="9814553at2"/>
<gene>
    <name evidence="3" type="ORF">D3Z33_09925</name>
</gene>
<dbReference type="CDD" id="cd00093">
    <property type="entry name" value="HTH_XRE"/>
    <property type="match status" value="1"/>
</dbReference>
<organism evidence="3 4">
    <name type="scientific">Senegalia massiliensis</name>
    <dbReference type="NCBI Taxonomy" id="1720316"/>
    <lineage>
        <taxon>Bacteria</taxon>
        <taxon>Bacillati</taxon>
        <taxon>Bacillota</taxon>
        <taxon>Clostridia</taxon>
        <taxon>Eubacteriales</taxon>
        <taxon>Clostridiaceae</taxon>
        <taxon>Senegalia</taxon>
    </lineage>
</organism>
<dbReference type="Pfam" id="PF07883">
    <property type="entry name" value="Cupin_2"/>
    <property type="match status" value="1"/>
</dbReference>
<dbReference type="Pfam" id="PF01381">
    <property type="entry name" value="HTH_3"/>
    <property type="match status" value="1"/>
</dbReference>
<dbReference type="EMBL" id="QXXA01000010">
    <property type="protein sequence ID" value="NBI07169.1"/>
    <property type="molecule type" value="Genomic_DNA"/>
</dbReference>
<dbReference type="Gene3D" id="2.60.120.10">
    <property type="entry name" value="Jelly Rolls"/>
    <property type="match status" value="1"/>
</dbReference>
<dbReference type="SUPFAM" id="SSF51182">
    <property type="entry name" value="RmlC-like cupins"/>
    <property type="match status" value="1"/>
</dbReference>
<dbReference type="RefSeq" id="WP_160197631.1">
    <property type="nucleotide sequence ID" value="NZ_QXXA01000010.1"/>
</dbReference>
<dbReference type="InterPro" id="IPR013096">
    <property type="entry name" value="Cupin_2"/>
</dbReference>
<protein>
    <submittedName>
        <fullName evidence="3">XRE family transcriptional regulator</fullName>
    </submittedName>
</protein>
<keyword evidence="4" id="KW-1185">Reference proteome</keyword>
<evidence type="ECO:0000256" key="1">
    <source>
        <dbReference type="ARBA" id="ARBA00023125"/>
    </source>
</evidence>
<evidence type="ECO:0000313" key="3">
    <source>
        <dbReference type="EMBL" id="NBI07169.1"/>
    </source>
</evidence>
<dbReference type="Proteomes" id="UP000467132">
    <property type="component" value="Unassembled WGS sequence"/>
</dbReference>
<dbReference type="InterPro" id="IPR014710">
    <property type="entry name" value="RmlC-like_jellyroll"/>
</dbReference>
<dbReference type="InterPro" id="IPR001387">
    <property type="entry name" value="Cro/C1-type_HTH"/>
</dbReference>
<evidence type="ECO:0000259" key="2">
    <source>
        <dbReference type="PROSITE" id="PS50943"/>
    </source>
</evidence>
<dbReference type="InterPro" id="IPR011051">
    <property type="entry name" value="RmlC_Cupin_sf"/>
</dbReference>
<dbReference type="Gene3D" id="1.10.260.40">
    <property type="entry name" value="lambda repressor-like DNA-binding domains"/>
    <property type="match status" value="1"/>
</dbReference>
<dbReference type="PANTHER" id="PTHR46797">
    <property type="entry name" value="HTH-TYPE TRANSCRIPTIONAL REGULATOR"/>
    <property type="match status" value="1"/>
</dbReference>